<dbReference type="PROSITE" id="PS52016">
    <property type="entry name" value="TONB_DEPENDENT_REC_3"/>
    <property type="match status" value="1"/>
</dbReference>
<dbReference type="SUPFAM" id="SSF56935">
    <property type="entry name" value="Porins"/>
    <property type="match status" value="1"/>
</dbReference>
<evidence type="ECO:0000256" key="8">
    <source>
        <dbReference type="PROSITE-ProRule" id="PRU01360"/>
    </source>
</evidence>
<evidence type="ECO:0000259" key="11">
    <source>
        <dbReference type="Pfam" id="PF00593"/>
    </source>
</evidence>
<dbReference type="PANTHER" id="PTHR30069">
    <property type="entry name" value="TONB-DEPENDENT OUTER MEMBRANE RECEPTOR"/>
    <property type="match status" value="1"/>
</dbReference>
<dbReference type="GO" id="GO:0009279">
    <property type="term" value="C:cell outer membrane"/>
    <property type="evidence" value="ECO:0007669"/>
    <property type="project" value="UniProtKB-SubCell"/>
</dbReference>
<dbReference type="PANTHER" id="PTHR30069:SF40">
    <property type="entry name" value="TONB-DEPENDENT RECEPTOR NMB0964-RELATED"/>
    <property type="match status" value="1"/>
</dbReference>
<evidence type="ECO:0000256" key="3">
    <source>
        <dbReference type="ARBA" id="ARBA00022452"/>
    </source>
</evidence>
<dbReference type="InterPro" id="IPR012910">
    <property type="entry name" value="Plug_dom"/>
</dbReference>
<dbReference type="Gene3D" id="2.170.130.10">
    <property type="entry name" value="TonB-dependent receptor, plug domain"/>
    <property type="match status" value="1"/>
</dbReference>
<feature type="domain" description="TonB-dependent receptor-like beta-barrel" evidence="11">
    <location>
        <begin position="223"/>
        <end position="580"/>
    </location>
</feature>
<evidence type="ECO:0000313" key="14">
    <source>
        <dbReference type="Proteomes" id="UP000192907"/>
    </source>
</evidence>
<dbReference type="Pfam" id="PF00593">
    <property type="entry name" value="TonB_dep_Rec_b-barrel"/>
    <property type="match status" value="1"/>
</dbReference>
<comment type="subcellular location">
    <subcellularLocation>
        <location evidence="1 8">Cell outer membrane</location>
        <topology evidence="1 8">Multi-pass membrane protein</topology>
    </subcellularLocation>
</comment>
<feature type="chain" id="PRO_5012644684" evidence="10">
    <location>
        <begin position="20"/>
        <end position="606"/>
    </location>
</feature>
<reference evidence="14" key="1">
    <citation type="submission" date="2017-04" db="EMBL/GenBank/DDBJ databases">
        <authorList>
            <person name="Varghese N."/>
            <person name="Submissions S."/>
        </authorList>
    </citation>
    <scope>NUCLEOTIDE SEQUENCE [LARGE SCALE GENOMIC DNA]</scope>
    <source>
        <strain evidence="14">RKEM611</strain>
    </source>
</reference>
<evidence type="ECO:0000313" key="13">
    <source>
        <dbReference type="EMBL" id="SMF05093.1"/>
    </source>
</evidence>
<keyword evidence="13" id="KW-0675">Receptor</keyword>
<dbReference type="AlphaFoldDB" id="A0A1Y6BHX8"/>
<organism evidence="13 14">
    <name type="scientific">Pseudobacteriovorax antillogorgiicola</name>
    <dbReference type="NCBI Taxonomy" id="1513793"/>
    <lineage>
        <taxon>Bacteria</taxon>
        <taxon>Pseudomonadati</taxon>
        <taxon>Bdellovibrionota</taxon>
        <taxon>Oligoflexia</taxon>
        <taxon>Oligoflexales</taxon>
        <taxon>Pseudobacteriovoracaceae</taxon>
        <taxon>Pseudobacteriovorax</taxon>
    </lineage>
</organism>
<dbReference type="InterPro" id="IPR039426">
    <property type="entry name" value="TonB-dep_rcpt-like"/>
</dbReference>
<sequence>MNRLQIGVLALGFINTGLAAFGATDETERMSVIGTRTRTLDRFTRSHYVINRDEIERQNAPSLVDYLAQIPGVHVTRVGVMGGNTSVSIRGSTNDHILVLIDGIPVSDQSQISGVLSLDHLGVHQVERIEVAKGPMGVAYGSDALAGAINIITRTQVDGGSLLGEVSNRSYKRLDLSYGINLNEEWSLLFAGHGIDDEAFSEAEEAEGNSEKDRYQRQAFYGRATWSQGPWVASLNVERADAEKDLDRYSFADELVRDDLNFVSDDQMKAVRLQGRYDGGTWYSSIKVSYHQVQREYRDEIDALFPFDGTSKFDGEGQFSELKFGRAFGATHVDAGVQLREEFTEVEERNESRSSLGYFLLTDTRLAENWLVQLGARQDQFDDFGDQATYSAEIVYENRKHMAFVRTGTSFKAPSLYRSYSSYGNPDLKAESGKAIEAGYMYQADQWLLRADTYRRNLTDEIDFSYITSSYSNIEGEGQYEGAEVYGAWQWRPDHEIGLWYASLRYDHDDSETLARQPKRSAGLSYGVTSGSHDVFLQGVWASERPDADGENLSSYTNGSLKYGYRWSSGLQTYLRGENILNQSIVHAEGYTPYPRRIFGGLAWQF</sequence>
<keyword evidence="5 9" id="KW-0798">TonB box</keyword>
<keyword evidence="4 8" id="KW-0812">Transmembrane</keyword>
<dbReference type="Pfam" id="PF07715">
    <property type="entry name" value="Plug"/>
    <property type="match status" value="1"/>
</dbReference>
<dbReference type="EMBL" id="FWZT01000004">
    <property type="protein sequence ID" value="SMF05093.1"/>
    <property type="molecule type" value="Genomic_DNA"/>
</dbReference>
<dbReference type="RefSeq" id="WP_159455187.1">
    <property type="nucleotide sequence ID" value="NZ_FWZT01000004.1"/>
</dbReference>
<proteinExistence type="inferred from homology"/>
<dbReference type="Gene3D" id="2.40.170.20">
    <property type="entry name" value="TonB-dependent receptor, beta-barrel domain"/>
    <property type="match status" value="1"/>
</dbReference>
<keyword evidence="3 8" id="KW-1134">Transmembrane beta strand</keyword>
<dbReference type="STRING" id="1513793.SAMN06296036_10441"/>
<evidence type="ECO:0000259" key="12">
    <source>
        <dbReference type="Pfam" id="PF07715"/>
    </source>
</evidence>
<gene>
    <name evidence="13" type="ORF">SAMN06296036_10441</name>
</gene>
<dbReference type="InterPro" id="IPR000531">
    <property type="entry name" value="Beta-barrel_TonB"/>
</dbReference>
<comment type="similarity">
    <text evidence="8 9">Belongs to the TonB-dependent receptor family.</text>
</comment>
<accession>A0A1Y6BHX8</accession>
<dbReference type="InterPro" id="IPR037066">
    <property type="entry name" value="Plug_dom_sf"/>
</dbReference>
<evidence type="ECO:0000256" key="10">
    <source>
        <dbReference type="SAM" id="SignalP"/>
    </source>
</evidence>
<keyword evidence="2 8" id="KW-0813">Transport</keyword>
<evidence type="ECO:0000256" key="1">
    <source>
        <dbReference type="ARBA" id="ARBA00004571"/>
    </source>
</evidence>
<name>A0A1Y6BHX8_9BACT</name>
<feature type="domain" description="TonB-dependent receptor plug" evidence="12">
    <location>
        <begin position="44"/>
        <end position="148"/>
    </location>
</feature>
<dbReference type="Proteomes" id="UP000192907">
    <property type="component" value="Unassembled WGS sequence"/>
</dbReference>
<evidence type="ECO:0000256" key="9">
    <source>
        <dbReference type="RuleBase" id="RU003357"/>
    </source>
</evidence>
<keyword evidence="10" id="KW-0732">Signal</keyword>
<dbReference type="GO" id="GO:0015344">
    <property type="term" value="F:siderophore uptake transmembrane transporter activity"/>
    <property type="evidence" value="ECO:0007669"/>
    <property type="project" value="TreeGrafter"/>
</dbReference>
<keyword evidence="7 8" id="KW-0998">Cell outer membrane</keyword>
<evidence type="ECO:0000256" key="5">
    <source>
        <dbReference type="ARBA" id="ARBA00023077"/>
    </source>
</evidence>
<evidence type="ECO:0000256" key="6">
    <source>
        <dbReference type="ARBA" id="ARBA00023136"/>
    </source>
</evidence>
<keyword evidence="6 8" id="KW-0472">Membrane</keyword>
<dbReference type="InterPro" id="IPR036942">
    <property type="entry name" value="Beta-barrel_TonB_sf"/>
</dbReference>
<evidence type="ECO:0000256" key="7">
    <source>
        <dbReference type="ARBA" id="ARBA00023237"/>
    </source>
</evidence>
<keyword evidence="14" id="KW-1185">Reference proteome</keyword>
<evidence type="ECO:0000256" key="4">
    <source>
        <dbReference type="ARBA" id="ARBA00022692"/>
    </source>
</evidence>
<evidence type="ECO:0000256" key="2">
    <source>
        <dbReference type="ARBA" id="ARBA00022448"/>
    </source>
</evidence>
<protein>
    <submittedName>
        <fullName evidence="13">Outer membrane cobalamin receptor protein</fullName>
    </submittedName>
</protein>
<dbReference type="GO" id="GO:0044718">
    <property type="term" value="P:siderophore transmembrane transport"/>
    <property type="evidence" value="ECO:0007669"/>
    <property type="project" value="TreeGrafter"/>
</dbReference>
<feature type="signal peptide" evidence="10">
    <location>
        <begin position="1"/>
        <end position="19"/>
    </location>
</feature>